<gene>
    <name evidence="11" type="ORF">Fcan01_23979</name>
</gene>
<evidence type="ECO:0000256" key="8">
    <source>
        <dbReference type="ARBA" id="ARBA00023180"/>
    </source>
</evidence>
<dbReference type="SUPFAM" id="SSF52058">
    <property type="entry name" value="L domain-like"/>
    <property type="match status" value="2"/>
</dbReference>
<comment type="caution">
    <text evidence="11">The sequence shown here is derived from an EMBL/GenBank/DDBJ whole genome shotgun (WGS) entry which is preliminary data.</text>
</comment>
<dbReference type="GO" id="GO:0015276">
    <property type="term" value="F:ligand-gated monoatomic ion channel activity"/>
    <property type="evidence" value="ECO:0007669"/>
    <property type="project" value="InterPro"/>
</dbReference>
<evidence type="ECO:0000256" key="2">
    <source>
        <dbReference type="ARBA" id="ARBA00008685"/>
    </source>
</evidence>
<evidence type="ECO:0000256" key="9">
    <source>
        <dbReference type="SAM" id="Phobius"/>
    </source>
</evidence>
<accession>A0A226D6L8</accession>
<dbReference type="SUPFAM" id="SSF53850">
    <property type="entry name" value="Periplasmic binding protein-like II"/>
    <property type="match status" value="1"/>
</dbReference>
<protein>
    <submittedName>
        <fullName evidence="11">Glutamate receptor ionotropic, kainate 3</fullName>
    </submittedName>
</protein>
<keyword evidence="3" id="KW-1003">Cell membrane</keyword>
<comment type="similarity">
    <text evidence="2">Belongs to the glutamate-gated ion channel (TC 1.A.10.1) family.</text>
</comment>
<keyword evidence="7 11" id="KW-0675">Receptor</keyword>
<dbReference type="InterPro" id="IPR052192">
    <property type="entry name" value="Insect_Ionotropic_Sensory_Rcpt"/>
</dbReference>
<dbReference type="InterPro" id="IPR001320">
    <property type="entry name" value="Iontro_rcpt_C"/>
</dbReference>
<dbReference type="InterPro" id="IPR032675">
    <property type="entry name" value="LRR_dom_sf"/>
</dbReference>
<dbReference type="EMBL" id="LNIX01000030">
    <property type="protein sequence ID" value="OXA41195.1"/>
    <property type="molecule type" value="Genomic_DNA"/>
</dbReference>
<evidence type="ECO:0000256" key="3">
    <source>
        <dbReference type="ARBA" id="ARBA00022475"/>
    </source>
</evidence>
<proteinExistence type="inferred from homology"/>
<keyword evidence="8" id="KW-0325">Glycoprotein</keyword>
<dbReference type="PANTHER" id="PTHR42643">
    <property type="entry name" value="IONOTROPIC RECEPTOR 20A-RELATED"/>
    <property type="match status" value="1"/>
</dbReference>
<dbReference type="OrthoDB" id="3140657at2759"/>
<feature type="transmembrane region" description="Helical" evidence="9">
    <location>
        <begin position="1486"/>
        <end position="1506"/>
    </location>
</feature>
<keyword evidence="5 9" id="KW-1133">Transmembrane helix</keyword>
<dbReference type="Proteomes" id="UP000198287">
    <property type="component" value="Unassembled WGS sequence"/>
</dbReference>
<evidence type="ECO:0000313" key="11">
    <source>
        <dbReference type="EMBL" id="OXA41195.1"/>
    </source>
</evidence>
<keyword evidence="12" id="KW-1185">Reference proteome</keyword>
<dbReference type="Gene3D" id="3.80.10.10">
    <property type="entry name" value="Ribonuclease Inhibitor"/>
    <property type="match status" value="3"/>
</dbReference>
<name>A0A226D6L8_FOLCA</name>
<evidence type="ECO:0000313" key="12">
    <source>
        <dbReference type="Proteomes" id="UP000198287"/>
    </source>
</evidence>
<comment type="subcellular location">
    <subcellularLocation>
        <location evidence="1">Cell membrane</location>
        <topology evidence="1">Multi-pass membrane protein</topology>
    </subcellularLocation>
</comment>
<organism evidence="11 12">
    <name type="scientific">Folsomia candida</name>
    <name type="common">Springtail</name>
    <dbReference type="NCBI Taxonomy" id="158441"/>
    <lineage>
        <taxon>Eukaryota</taxon>
        <taxon>Metazoa</taxon>
        <taxon>Ecdysozoa</taxon>
        <taxon>Arthropoda</taxon>
        <taxon>Hexapoda</taxon>
        <taxon>Collembola</taxon>
        <taxon>Entomobryomorpha</taxon>
        <taxon>Isotomoidea</taxon>
        <taxon>Isotomidae</taxon>
        <taxon>Proisotominae</taxon>
        <taxon>Folsomia</taxon>
    </lineage>
</organism>
<feature type="transmembrane region" description="Helical" evidence="9">
    <location>
        <begin position="1228"/>
        <end position="1250"/>
    </location>
</feature>
<evidence type="ECO:0000256" key="6">
    <source>
        <dbReference type="ARBA" id="ARBA00023136"/>
    </source>
</evidence>
<evidence type="ECO:0000256" key="7">
    <source>
        <dbReference type="ARBA" id="ARBA00023170"/>
    </source>
</evidence>
<dbReference type="GO" id="GO:0050906">
    <property type="term" value="P:detection of stimulus involved in sensory perception"/>
    <property type="evidence" value="ECO:0007669"/>
    <property type="project" value="UniProtKB-ARBA"/>
</dbReference>
<feature type="transmembrane region" description="Helical" evidence="9">
    <location>
        <begin position="1286"/>
        <end position="1307"/>
    </location>
</feature>
<dbReference type="Gene3D" id="3.40.190.10">
    <property type="entry name" value="Periplasmic binding protein-like II"/>
    <property type="match status" value="1"/>
</dbReference>
<sequence>MYCFPYKFQILSNIFSYLDTNRFKTVRKVSSIWNTIGATELGMRKIFSMRLFSKSSTTADEIQNVNPALLKYICLKFAYRNEEINFQRVVSILGRQIREIHHCMDSPVWASFLEILSVNGLPNLVKMSISIYSDKGVPDFGVVCLRNLKVLEVSGNSFKNVKNNLQTIIDSAASLKILKIRGMLFPDLARCTETLKTLDWFAVHGDEHNFNGPEGFDQLVPLLTQVSPTLENLTLGFAESSNFGFNVEHRVTRFPRFPKLKTFKNLACDIFHVGEFVPANFPNLVSLSLELFDVQSQHLSFDVLRDDPVIPRVLHEGVTHLHLGNTRDFINISQPLTNPFPNVAHLTFKNPRATNYDATAKLANMIESLATWKLLTRLDILIKNQKLELSQILKALESLDLTGLSELRIIGLDGNWSKTVFDDLSSDAEELIDFIAKCEPLKRLIFQGIWILSNIFAHLDIHCVKSFRTVSIIWNTIGASVIGSRTIFRIGTFLNISKPPEDIQKINPAVIKRVTVGYPHFGWCNTFTLATSKWWRQIQEIHLIMTPNIWPAFVEILVADGLPSLVKLALTKSHYEQTIPNFGPVPLRNLKAFEFHQMKDAEMHNVNSNMQTIIYSAPNLNILKIHGDFFPDLGKCAKTLKTLEWFAVSSRGERNRSLEPLHSILIQVAPTLEHLSLGINHSNYYKTTDHLPTARFPAFPRLLSLQNLASDIFKIEESLDLKNFPRLVTLSQEVFGLTREHVRPDVRRDGPANSGVRHEGITKLKVGNISNLKMVSLEPRKFPSVKQLTLEILPHVGVDDEYLAKNEYLVKIIQVCGLWKHLTRLVILLGIHEMGLKDVVEALHSSLGVISGLTELKIDCRDDIAHAYEIGKQRTVFDDLTCDGGRLYEFISSCGALKRLTFQGIWVTYEILEELTLPDEWHLQIEQTLDIILGSSTEIIIWHSITNYGDNWESRNYDSDLMCVISAYNDHTPKRITTQQPSNNGSTTNKVSEFGVKKYSNGHKAVISVVVGEHFVFYVPKITRKNEDFFVFLGMSRTPFLSFLMSRALQEIKYKVGIDTLFPDVLHTTTIGPEGFQLMEINARKFSGLPDITRNGYGITLRVTASIGTPYLLDLAQNPRDKTFSLGRGVYKFCLEELAEYLNVSYDVFPATIGGDSGNIVNGSWTGVIGDLVNNRADFGTCSSANEARLKVTSFTGPLTYCVALFITGLPGKAYSWRAIYQPLSTGLWAAIGLSLGGVVVCLYCFQGINSTNREKSTGESLFSRHYMTYVTFALVGQGIEYPKMNYTRLICVIWLFSALILNTAYVSKLTVQLAFPVIPVQPKTFGDLVSPKFSNFRWGQDQSGGRLHALFKYAGNPVFKKIYEGMAPPSEVIDCIKRAISTDFACITWQGTEYYVAYRNLTLPGNAPIPLKVSEEVAMSVPTGIVMRKDSIYLSIFTRFLESSMETGRSGKWYLLDLEELRRSRKKRAVNYNTDSDVFLKLKNLMGTFYFIGIGWFVSVGAFVGEFCFTRANKILANVFSHLDTHCVKKFRNVFTIWNTIGASEYGKRTLFPMKDFLKIFATPEAIEKINPSVLKQISVRFLTPNKFSPTFSWIAAMWGRQIREIHINMDLQLWAAFVGIVVAKALPNLVKLAVTKERSALLIVEQAVPAIAEVSLRNLKVLEFYQISGADMLNVDINLQIIIDLAANLKTLKIHGDFFPNLGKCAKTLKTLEWFAVSEGAGIKPLDKLYPVFVQVAATLEHLSLGISCKASGGHLVRHHMTQFPSFPRLKSLQNFAFEAFQLDEFLIPENFPKLTNLSKGSFVLASQFDQWKVYWDRSFESGVRHEDRAARQAFRANDERCLHWCALWKHMTHLDVVLDIRNLTLSELMEALNSSLNVTSGLKELRITGYDKDNKRTVQDDIPCDGGKLHDFISKCGALDRLIFRGIWWKAETVIRAMEYLARRKSAKTIVILE</sequence>
<dbReference type="GO" id="GO:0005886">
    <property type="term" value="C:plasma membrane"/>
    <property type="evidence" value="ECO:0007669"/>
    <property type="project" value="UniProtKB-SubCell"/>
</dbReference>
<evidence type="ECO:0000256" key="4">
    <source>
        <dbReference type="ARBA" id="ARBA00022692"/>
    </source>
</evidence>
<dbReference type="Pfam" id="PF00060">
    <property type="entry name" value="Lig_chan"/>
    <property type="match status" value="1"/>
</dbReference>
<reference evidence="11 12" key="1">
    <citation type="submission" date="2015-12" db="EMBL/GenBank/DDBJ databases">
        <title>The genome of Folsomia candida.</title>
        <authorList>
            <person name="Faddeeva A."/>
            <person name="Derks M.F."/>
            <person name="Anvar Y."/>
            <person name="Smit S."/>
            <person name="Van Straalen N."/>
            <person name="Roelofs D."/>
        </authorList>
    </citation>
    <scope>NUCLEOTIDE SEQUENCE [LARGE SCALE GENOMIC DNA]</scope>
    <source>
        <strain evidence="11 12">VU population</strain>
        <tissue evidence="11">Whole body</tissue>
    </source>
</reference>
<feature type="domain" description="Ionotropic glutamate receptor C-terminal" evidence="10">
    <location>
        <begin position="1227"/>
        <end position="1496"/>
    </location>
</feature>
<keyword evidence="6 9" id="KW-0472">Membrane</keyword>
<evidence type="ECO:0000256" key="5">
    <source>
        <dbReference type="ARBA" id="ARBA00022989"/>
    </source>
</evidence>
<dbReference type="Gene3D" id="1.10.287.70">
    <property type="match status" value="1"/>
</dbReference>
<keyword evidence="4 9" id="KW-0812">Transmembrane</keyword>
<dbReference type="PANTHER" id="PTHR42643:SF24">
    <property type="entry name" value="IONOTROPIC RECEPTOR 60A"/>
    <property type="match status" value="1"/>
</dbReference>
<evidence type="ECO:0000256" key="1">
    <source>
        <dbReference type="ARBA" id="ARBA00004651"/>
    </source>
</evidence>
<evidence type="ECO:0000259" key="10">
    <source>
        <dbReference type="Pfam" id="PF00060"/>
    </source>
</evidence>